<dbReference type="Proteomes" id="UP000316726">
    <property type="component" value="Chromosome 10"/>
</dbReference>
<proteinExistence type="predicted"/>
<dbReference type="AlphaFoldDB" id="A0A5B8MT31"/>
<name>A0A5B8MT31_9CHLO</name>
<accession>A0A5B8MT31</accession>
<feature type="region of interest" description="Disordered" evidence="1">
    <location>
        <begin position="27"/>
        <end position="49"/>
    </location>
</feature>
<feature type="compositionally biased region" description="Basic and acidic residues" evidence="1">
    <location>
        <begin position="30"/>
        <end position="40"/>
    </location>
</feature>
<evidence type="ECO:0000313" key="2">
    <source>
        <dbReference type="EMBL" id="QDZ23466.1"/>
    </source>
</evidence>
<reference evidence="2 3" key="1">
    <citation type="submission" date="2018-07" db="EMBL/GenBank/DDBJ databases">
        <title>The complete nuclear genome of the prasinophyte Chloropicon primus (CCMP1205).</title>
        <authorList>
            <person name="Pombert J.-F."/>
            <person name="Otis C."/>
            <person name="Turmel M."/>
            <person name="Lemieux C."/>
        </authorList>
    </citation>
    <scope>NUCLEOTIDE SEQUENCE [LARGE SCALE GENOMIC DNA]</scope>
    <source>
        <strain evidence="2 3">CCMP1205</strain>
    </source>
</reference>
<evidence type="ECO:0000256" key="1">
    <source>
        <dbReference type="SAM" id="MobiDB-lite"/>
    </source>
</evidence>
<organism evidence="2 3">
    <name type="scientific">Chloropicon primus</name>
    <dbReference type="NCBI Taxonomy" id="1764295"/>
    <lineage>
        <taxon>Eukaryota</taxon>
        <taxon>Viridiplantae</taxon>
        <taxon>Chlorophyta</taxon>
        <taxon>Chloropicophyceae</taxon>
        <taxon>Chloropicales</taxon>
        <taxon>Chloropicaceae</taxon>
        <taxon>Chloropicon</taxon>
    </lineage>
</organism>
<gene>
    <name evidence="2" type="ORF">A3770_10p59840</name>
</gene>
<protein>
    <submittedName>
        <fullName evidence="2">Uncharacterized protein</fullName>
    </submittedName>
</protein>
<dbReference type="OrthoDB" id="6139572at2759"/>
<keyword evidence="3" id="KW-1185">Reference proteome</keyword>
<sequence length="231" mass="25433">MDRWNKIVLKDAGGEGFQLRIDGIALGPKSHSEADQKEGTSGEAEVYSKPSEKAVRTWLPAEHAPGSFEFARTGEGDMEDKLPSIAEHALEEFTSKKLCASYSSPVGVSHISDSGLKEPSGFAASRRYKGIIWTHQDRDTEPFLYGVIAHTGEVVSKLYVNTKKYGDTDWEDIAVALCPDKSGDHCLWIADSGNVRRDRDIFYVHVLHLVTTSSAAGVALPLRTSSRRIRI</sequence>
<evidence type="ECO:0000313" key="3">
    <source>
        <dbReference type="Proteomes" id="UP000316726"/>
    </source>
</evidence>
<dbReference type="EMBL" id="CP031043">
    <property type="protein sequence ID" value="QDZ23466.1"/>
    <property type="molecule type" value="Genomic_DNA"/>
</dbReference>